<sequence>MEGDASGRNVAFTLQDNVAYITGFVKMHLNSPYNNFAVMTCTGRVLCCINTWAGTFGDDFHLHVLKHLWPKGWCQTSSIVHHPVSPCLSPARGPPLGASAALRWEG</sequence>
<dbReference type="OrthoDB" id="441784at2759"/>
<gene>
    <name evidence="1" type="ORF">AK812_SmicGene1311</name>
</gene>
<protein>
    <submittedName>
        <fullName evidence="1">Uncharacterized protein</fullName>
    </submittedName>
</protein>
<name>A0A1Q9F4E7_SYMMI</name>
<accession>A0A1Q9F4E7</accession>
<organism evidence="1 2">
    <name type="scientific">Symbiodinium microadriaticum</name>
    <name type="common">Dinoflagellate</name>
    <name type="synonym">Zooxanthella microadriatica</name>
    <dbReference type="NCBI Taxonomy" id="2951"/>
    <lineage>
        <taxon>Eukaryota</taxon>
        <taxon>Sar</taxon>
        <taxon>Alveolata</taxon>
        <taxon>Dinophyceae</taxon>
        <taxon>Suessiales</taxon>
        <taxon>Symbiodiniaceae</taxon>
        <taxon>Symbiodinium</taxon>
    </lineage>
</organism>
<proteinExistence type="predicted"/>
<dbReference type="Proteomes" id="UP000186817">
    <property type="component" value="Unassembled WGS sequence"/>
</dbReference>
<dbReference type="EMBL" id="LSRX01000014">
    <property type="protein sequence ID" value="OLQ14558.1"/>
    <property type="molecule type" value="Genomic_DNA"/>
</dbReference>
<keyword evidence="2" id="KW-1185">Reference proteome</keyword>
<evidence type="ECO:0000313" key="2">
    <source>
        <dbReference type="Proteomes" id="UP000186817"/>
    </source>
</evidence>
<dbReference type="AlphaFoldDB" id="A0A1Q9F4E7"/>
<comment type="caution">
    <text evidence="1">The sequence shown here is derived from an EMBL/GenBank/DDBJ whole genome shotgun (WGS) entry which is preliminary data.</text>
</comment>
<reference evidence="1 2" key="1">
    <citation type="submission" date="2016-02" db="EMBL/GenBank/DDBJ databases">
        <title>Genome analysis of coral dinoflagellate symbionts highlights evolutionary adaptations to a symbiotic lifestyle.</title>
        <authorList>
            <person name="Aranda M."/>
            <person name="Li Y."/>
            <person name="Liew Y.J."/>
            <person name="Baumgarten S."/>
            <person name="Simakov O."/>
            <person name="Wilson M."/>
            <person name="Piel J."/>
            <person name="Ashoor H."/>
            <person name="Bougouffa S."/>
            <person name="Bajic V.B."/>
            <person name="Ryu T."/>
            <person name="Ravasi T."/>
            <person name="Bayer T."/>
            <person name="Micklem G."/>
            <person name="Kim H."/>
            <person name="Bhak J."/>
            <person name="Lajeunesse T.C."/>
            <person name="Voolstra C.R."/>
        </authorList>
    </citation>
    <scope>NUCLEOTIDE SEQUENCE [LARGE SCALE GENOMIC DNA]</scope>
    <source>
        <strain evidence="1 2">CCMP2467</strain>
    </source>
</reference>
<evidence type="ECO:0000313" key="1">
    <source>
        <dbReference type="EMBL" id="OLQ14558.1"/>
    </source>
</evidence>